<protein>
    <submittedName>
        <fullName evidence="2">Uncharacterized protein</fullName>
    </submittedName>
</protein>
<evidence type="ECO:0000313" key="3">
    <source>
        <dbReference type="Proteomes" id="UP000798808"/>
    </source>
</evidence>
<feature type="coiled-coil region" evidence="1">
    <location>
        <begin position="118"/>
        <end position="145"/>
    </location>
</feature>
<evidence type="ECO:0000313" key="2">
    <source>
        <dbReference type="EMBL" id="MTI25727.1"/>
    </source>
</evidence>
<organism evidence="2 3">
    <name type="scientific">Fulvivirga kasyanovii</name>
    <dbReference type="NCBI Taxonomy" id="396812"/>
    <lineage>
        <taxon>Bacteria</taxon>
        <taxon>Pseudomonadati</taxon>
        <taxon>Bacteroidota</taxon>
        <taxon>Cytophagia</taxon>
        <taxon>Cytophagales</taxon>
        <taxon>Fulvivirgaceae</taxon>
        <taxon>Fulvivirga</taxon>
    </lineage>
</organism>
<dbReference type="EMBL" id="SMLW01000535">
    <property type="protein sequence ID" value="MTI25727.1"/>
    <property type="molecule type" value="Genomic_DNA"/>
</dbReference>
<comment type="caution">
    <text evidence="2">The sequence shown here is derived from an EMBL/GenBank/DDBJ whole genome shotgun (WGS) entry which is preliminary data.</text>
</comment>
<reference evidence="2 3" key="1">
    <citation type="submission" date="2019-02" db="EMBL/GenBank/DDBJ databases">
        <authorList>
            <person name="Goldberg S.R."/>
            <person name="Haltli B.A."/>
            <person name="Correa H."/>
            <person name="Russell K.G."/>
        </authorList>
    </citation>
    <scope>NUCLEOTIDE SEQUENCE [LARGE SCALE GENOMIC DNA]</scope>
    <source>
        <strain evidence="2 3">JCM 16186</strain>
    </source>
</reference>
<dbReference type="Proteomes" id="UP000798808">
    <property type="component" value="Unassembled WGS sequence"/>
</dbReference>
<name>A0ABW9RNL5_9BACT</name>
<accession>A0ABW9RNL5</accession>
<keyword evidence="3" id="KW-1185">Reference proteome</keyword>
<gene>
    <name evidence="2" type="ORF">E1163_12295</name>
</gene>
<proteinExistence type="predicted"/>
<evidence type="ECO:0000256" key="1">
    <source>
        <dbReference type="SAM" id="Coils"/>
    </source>
</evidence>
<keyword evidence="1" id="KW-0175">Coiled coil</keyword>
<sequence length="163" mass="19168">MPCILGYFFIEVSKISDRNLEIILKGQLENEKVEDICPLDGGLVIFVDDVPVVQPQCCSSLSDYQNWIDVINETSSEWKEVWIGHPMIYLRILNNKLQFSELTEDSVPKERVVNEFDFSLFQRELKRAIEEIEDFKKRVEKILERLDYNPVEKISYALINNTY</sequence>